<dbReference type="InterPro" id="IPR013011">
    <property type="entry name" value="PTS_EIIB_2"/>
</dbReference>
<feature type="transmembrane region" description="Helical" evidence="7">
    <location>
        <begin position="26"/>
        <end position="44"/>
    </location>
</feature>
<keyword evidence="7" id="KW-1133">Transmembrane helix</keyword>
<proteinExistence type="predicted"/>
<dbReference type="Gene3D" id="3.40.50.2300">
    <property type="match status" value="1"/>
</dbReference>
<evidence type="ECO:0000313" key="10">
    <source>
        <dbReference type="Proteomes" id="UP001055025"/>
    </source>
</evidence>
<evidence type="ECO:0000256" key="3">
    <source>
        <dbReference type="ARBA" id="ARBA00022597"/>
    </source>
</evidence>
<dbReference type="Pfam" id="PF02302">
    <property type="entry name" value="PTS_IIB"/>
    <property type="match status" value="1"/>
</dbReference>
<feature type="domain" description="PTS EIIB type-2" evidence="8">
    <location>
        <begin position="27"/>
        <end position="123"/>
    </location>
</feature>
<gene>
    <name evidence="9" type="ORF">ATOP_12360</name>
</gene>
<keyword evidence="7" id="KW-0472">Membrane</keyword>
<dbReference type="GO" id="GO:0009401">
    <property type="term" value="P:phosphoenolpyruvate-dependent sugar phosphotransferase system"/>
    <property type="evidence" value="ECO:0007669"/>
    <property type="project" value="UniProtKB-KW"/>
</dbReference>
<accession>A0AAV5B220</accession>
<dbReference type="PROSITE" id="PS51099">
    <property type="entry name" value="PTS_EIIB_TYPE_2"/>
    <property type="match status" value="1"/>
</dbReference>
<dbReference type="GO" id="GO:0016301">
    <property type="term" value="F:kinase activity"/>
    <property type="evidence" value="ECO:0007669"/>
    <property type="project" value="UniProtKB-KW"/>
</dbReference>
<sequence length="126" mass="13463">MGPWKEGAVRPLTTFDRERKDMAKKYIVGVTSCIVGIAHTYMAADALKRAIEAAGCEAKVETQGADGSENAITEEDLARADAAIIAADLKIKGLERFEPVPYISCPTEEVIKDAPSVVAELLEAIG</sequence>
<evidence type="ECO:0000259" key="8">
    <source>
        <dbReference type="PROSITE" id="PS51099"/>
    </source>
</evidence>
<keyword evidence="3" id="KW-0762">Sugar transport</keyword>
<evidence type="ECO:0000256" key="4">
    <source>
        <dbReference type="ARBA" id="ARBA00022679"/>
    </source>
</evidence>
<dbReference type="InterPro" id="IPR003501">
    <property type="entry name" value="PTS_EIIB_2/3"/>
</dbReference>
<name>A0AAV5B220_9ACTN</name>
<dbReference type="EMBL" id="BQKC01000001">
    <property type="protein sequence ID" value="GJM55581.1"/>
    <property type="molecule type" value="Genomic_DNA"/>
</dbReference>
<dbReference type="AlphaFoldDB" id="A0AAV5B220"/>
<evidence type="ECO:0000256" key="6">
    <source>
        <dbReference type="ARBA" id="ARBA00022777"/>
    </source>
</evidence>
<dbReference type="InterPro" id="IPR003353">
    <property type="entry name" value="PTS_IIB_fruc"/>
</dbReference>
<protein>
    <submittedName>
        <fullName evidence="9">PTS fructose transporter subunit IIB</fullName>
    </submittedName>
</protein>
<evidence type="ECO:0000256" key="1">
    <source>
        <dbReference type="ARBA" id="ARBA00022448"/>
    </source>
</evidence>
<dbReference type="PANTHER" id="PTHR30505">
    <property type="entry name" value="FRUCTOSE-LIKE PERMEASE"/>
    <property type="match status" value="1"/>
</dbReference>
<keyword evidence="7" id="KW-0812">Transmembrane</keyword>
<dbReference type="GO" id="GO:0022877">
    <property type="term" value="F:protein-N(PI)-phosphohistidine-fructose phosphotransferase system transporter activity"/>
    <property type="evidence" value="ECO:0007669"/>
    <property type="project" value="InterPro"/>
</dbReference>
<keyword evidence="1" id="KW-0813">Transport</keyword>
<keyword evidence="6" id="KW-0418">Kinase</keyword>
<dbReference type="CDD" id="cd05569">
    <property type="entry name" value="PTS_IIB_fructose"/>
    <property type="match status" value="1"/>
</dbReference>
<dbReference type="PANTHER" id="PTHR30505:SF0">
    <property type="entry name" value="FRUCTOSE-LIKE PTS SYSTEM EIIBC COMPONENT-RELATED"/>
    <property type="match status" value="1"/>
</dbReference>
<dbReference type="SUPFAM" id="SSF52794">
    <property type="entry name" value="PTS system IIB component-like"/>
    <property type="match status" value="1"/>
</dbReference>
<comment type="caution">
    <text evidence="9">The sequence shown here is derived from an EMBL/GenBank/DDBJ whole genome shotgun (WGS) entry which is preliminary data.</text>
</comment>
<keyword evidence="10" id="KW-1185">Reference proteome</keyword>
<keyword evidence="2" id="KW-0597">Phosphoprotein</keyword>
<dbReference type="NCBIfam" id="TIGR00829">
    <property type="entry name" value="FRU"/>
    <property type="match status" value="1"/>
</dbReference>
<organism evidence="9 10">
    <name type="scientific">Granulimonas faecalis</name>
    <dbReference type="NCBI Taxonomy" id="2894155"/>
    <lineage>
        <taxon>Bacteria</taxon>
        <taxon>Bacillati</taxon>
        <taxon>Actinomycetota</taxon>
        <taxon>Coriobacteriia</taxon>
        <taxon>Coriobacteriales</taxon>
        <taxon>Kribbibacteriaceae</taxon>
        <taxon>Granulimonas</taxon>
    </lineage>
</organism>
<dbReference type="InterPro" id="IPR036095">
    <property type="entry name" value="PTS_EIIB-like_sf"/>
</dbReference>
<dbReference type="GO" id="GO:0005886">
    <property type="term" value="C:plasma membrane"/>
    <property type="evidence" value="ECO:0007669"/>
    <property type="project" value="TreeGrafter"/>
</dbReference>
<dbReference type="InterPro" id="IPR050864">
    <property type="entry name" value="Bacterial_PTS_Sugar_Transport"/>
</dbReference>
<keyword evidence="5" id="KW-0598">Phosphotransferase system</keyword>
<dbReference type="GO" id="GO:0090563">
    <property type="term" value="F:protein-phosphocysteine-sugar phosphotransferase activity"/>
    <property type="evidence" value="ECO:0007669"/>
    <property type="project" value="TreeGrafter"/>
</dbReference>
<dbReference type="Proteomes" id="UP001055025">
    <property type="component" value="Unassembled WGS sequence"/>
</dbReference>
<evidence type="ECO:0000256" key="5">
    <source>
        <dbReference type="ARBA" id="ARBA00022683"/>
    </source>
</evidence>
<reference evidence="9" key="1">
    <citation type="journal article" date="2022" name="Int. J. Syst. Evol. Microbiol.">
        <title>Granulimonas faecalis gen. nov., sp. nov., and Leptogranulimonas caecicola gen. nov., sp. nov., novel lactate-producing Atopobiaceae bacteria isolated from mouse intestines, and an emended description of the family Atopobiaceae.</title>
        <authorList>
            <person name="Morinaga K."/>
            <person name="Kusada H."/>
            <person name="Sakamoto S."/>
            <person name="Murakami T."/>
            <person name="Toyoda A."/>
            <person name="Mori H."/>
            <person name="Meng X.Y."/>
            <person name="Takashino M."/>
            <person name="Murotomi K."/>
            <person name="Tamaki H."/>
        </authorList>
    </citation>
    <scope>NUCLEOTIDE SEQUENCE</scope>
    <source>
        <strain evidence="9">OPF53</strain>
    </source>
</reference>
<evidence type="ECO:0000256" key="7">
    <source>
        <dbReference type="SAM" id="Phobius"/>
    </source>
</evidence>
<evidence type="ECO:0000256" key="2">
    <source>
        <dbReference type="ARBA" id="ARBA00022553"/>
    </source>
</evidence>
<evidence type="ECO:0000313" key="9">
    <source>
        <dbReference type="EMBL" id="GJM55581.1"/>
    </source>
</evidence>
<keyword evidence="4" id="KW-0808">Transferase</keyword>